<protein>
    <recommendedName>
        <fullName evidence="4">CD80-like immunoglobulin C2-set domain-containing protein</fullName>
    </recommendedName>
</protein>
<evidence type="ECO:0000256" key="3">
    <source>
        <dbReference type="SAM" id="Phobius"/>
    </source>
</evidence>
<dbReference type="Proteomes" id="UP001153620">
    <property type="component" value="Chromosome 1"/>
</dbReference>
<evidence type="ECO:0000313" key="5">
    <source>
        <dbReference type="EMBL" id="CAG9800250.1"/>
    </source>
</evidence>
<evidence type="ECO:0000256" key="2">
    <source>
        <dbReference type="SAM" id="MobiDB-lite"/>
    </source>
</evidence>
<evidence type="ECO:0000313" key="6">
    <source>
        <dbReference type="Proteomes" id="UP001153620"/>
    </source>
</evidence>
<dbReference type="InterPro" id="IPR013162">
    <property type="entry name" value="CD80_C2-set"/>
</dbReference>
<keyword evidence="3" id="KW-0472">Membrane</keyword>
<dbReference type="PROSITE" id="PS51450">
    <property type="entry name" value="LRR"/>
    <property type="match status" value="1"/>
</dbReference>
<keyword evidence="3" id="KW-0812">Transmembrane</keyword>
<gene>
    <name evidence="5" type="ORF">CHIRRI_LOCUS3200</name>
</gene>
<dbReference type="EMBL" id="OU895877">
    <property type="protein sequence ID" value="CAG9800250.1"/>
    <property type="molecule type" value="Genomic_DNA"/>
</dbReference>
<evidence type="ECO:0000256" key="1">
    <source>
        <dbReference type="ARBA" id="ARBA00023157"/>
    </source>
</evidence>
<reference evidence="5" key="1">
    <citation type="submission" date="2022-01" db="EMBL/GenBank/DDBJ databases">
        <authorList>
            <person name="King R."/>
        </authorList>
    </citation>
    <scope>NUCLEOTIDE SEQUENCE</scope>
</reference>
<dbReference type="SUPFAM" id="SSF48726">
    <property type="entry name" value="Immunoglobulin"/>
    <property type="match status" value="1"/>
</dbReference>
<feature type="region of interest" description="Disordered" evidence="2">
    <location>
        <begin position="338"/>
        <end position="359"/>
    </location>
</feature>
<organism evidence="5 6">
    <name type="scientific">Chironomus riparius</name>
    <dbReference type="NCBI Taxonomy" id="315576"/>
    <lineage>
        <taxon>Eukaryota</taxon>
        <taxon>Metazoa</taxon>
        <taxon>Ecdysozoa</taxon>
        <taxon>Arthropoda</taxon>
        <taxon>Hexapoda</taxon>
        <taxon>Insecta</taxon>
        <taxon>Pterygota</taxon>
        <taxon>Neoptera</taxon>
        <taxon>Endopterygota</taxon>
        <taxon>Diptera</taxon>
        <taxon>Nematocera</taxon>
        <taxon>Chironomoidea</taxon>
        <taxon>Chironomidae</taxon>
        <taxon>Chironominae</taxon>
        <taxon>Chironomus</taxon>
    </lineage>
</organism>
<sequence>MTSVKCKLSRNRKISSILMIIFLFVVVVANSKAINYNNKVHLLCSYDKPISGCRFSVPGDLNDIHLFDDVRNLERYKYEYFGKGFKIGDCGITINNATSENEGRAICTLTVNNSFEVDETVEVKVFDFNNLHMGLPKLKILNSGPLKVSQTLAAECVMKSTDQYSKISWLLNDKLLNNSNSLTIKRFERDKGTVFELKSILKHQLDTLDNGSTLKCRTRVSNYSQEFVDTTLDLVVLNETRLMEPKIGLPFDISINVFAFPRVLSSRWKVNNRVIYYGKSTNEFISRELKYLGKNEWNAVLHIINITDLNIQYNYTLQVNDSDGTKYYNVRLDQSINEANYPNDESNNESTQPQEEETTISLKSLNISENSITSSPKLNFTKQQQLQQQKEEKSNTFRRTTTRYYHYNNNTISQPFTTERRTKNTRKQQKNTSISITDMTSVSSTTTSTTMTTTESSIIVVMTKAYTNETEGKMTTETAVDENSFKYEETTVQFNNNDEEIETKEFNTTTSKNLIEIIAIDNSNDLKRFETTIERFFIRVSFVTMVLIIVIFLLLLCHYRHQVTLLKTEIIQMNLENYYNQSCLYPLTFNDYSSTNFQQNDGVPFYIKRPLNVNHNTPNSSSGDSDISSSQFLCTYNTNSHLYQSIDADDIDNHVYDEIIQTKENDVGKPNNYENNESFNNINEMLIPSHCHTLMTIHEEEEELEASHIQILSKLESTYI</sequence>
<dbReference type="InterPro" id="IPR036179">
    <property type="entry name" value="Ig-like_dom_sf"/>
</dbReference>
<feature type="domain" description="CD80-like immunoglobulin C2-set" evidence="4">
    <location>
        <begin position="149"/>
        <end position="219"/>
    </location>
</feature>
<feature type="transmembrane region" description="Helical" evidence="3">
    <location>
        <begin position="536"/>
        <end position="557"/>
    </location>
</feature>
<keyword evidence="3" id="KW-1133">Transmembrane helix</keyword>
<accession>A0A9N9RMX9</accession>
<proteinExistence type="predicted"/>
<name>A0A9N9RMX9_9DIPT</name>
<keyword evidence="6" id="KW-1185">Reference proteome</keyword>
<dbReference type="Pfam" id="PF08205">
    <property type="entry name" value="C2-set_2"/>
    <property type="match status" value="1"/>
</dbReference>
<dbReference type="AlphaFoldDB" id="A0A9N9RMX9"/>
<evidence type="ECO:0000259" key="4">
    <source>
        <dbReference type="Pfam" id="PF08205"/>
    </source>
</evidence>
<reference evidence="5" key="2">
    <citation type="submission" date="2022-10" db="EMBL/GenBank/DDBJ databases">
        <authorList>
            <consortium name="ENA_rothamsted_submissions"/>
            <consortium name="culmorum"/>
            <person name="King R."/>
        </authorList>
    </citation>
    <scope>NUCLEOTIDE SEQUENCE</scope>
</reference>
<dbReference type="OrthoDB" id="10253878at2759"/>
<dbReference type="InterPro" id="IPR001611">
    <property type="entry name" value="Leu-rich_rpt"/>
</dbReference>
<feature type="region of interest" description="Disordered" evidence="2">
    <location>
        <begin position="373"/>
        <end position="395"/>
    </location>
</feature>
<keyword evidence="1" id="KW-1015">Disulfide bond</keyword>